<comment type="similarity">
    <text evidence="1">Belongs to the LptD family.</text>
</comment>
<reference evidence="3 4" key="1">
    <citation type="submission" date="2017-03" db="EMBL/GenBank/DDBJ databases">
        <authorList>
            <person name="Afonso C.L."/>
            <person name="Miller P.J."/>
            <person name="Scott M.A."/>
            <person name="Spackman E."/>
            <person name="Goraichik I."/>
            <person name="Dimitrov K.M."/>
            <person name="Suarez D.L."/>
            <person name="Swayne D.E."/>
        </authorList>
    </citation>
    <scope>NUCLEOTIDE SEQUENCE [LARGE SCALE GENOMIC DNA]</scope>
    <source>
        <strain evidence="3 4">CECT 7023</strain>
    </source>
</reference>
<feature type="chain" id="PRO_5011014741" description="LPS-assembly protein LptD" evidence="1">
    <location>
        <begin position="18"/>
        <end position="699"/>
    </location>
</feature>
<evidence type="ECO:0000313" key="4">
    <source>
        <dbReference type="Proteomes" id="UP000193900"/>
    </source>
</evidence>
<dbReference type="HAMAP" id="MF_01411">
    <property type="entry name" value="LPS_assembly_LptD"/>
    <property type="match status" value="1"/>
</dbReference>
<dbReference type="RefSeq" id="WP_085877283.1">
    <property type="nucleotide sequence ID" value="NZ_FWFZ01000001.1"/>
</dbReference>
<comment type="subunit">
    <text evidence="1">Component of the lipopolysaccharide transport and assembly complex.</text>
</comment>
<dbReference type="AlphaFoldDB" id="A0A1Y5RI76"/>
<accession>A0A1Y5RI76</accession>
<sequence length="699" mass="76441" precursor="true">MRWLLVLLMLLPAAARAQGAATLVADRVQVTQARQLVAEGNVEVFYDGTRLSAARVTYDEATDQLAIVGPILIETPEGDILTADRASLDPQLENGLLRGARLVLQRQLQLAANRIDRVEGRYTQLYRTAATSCRVCGDRPPLWEIRAERVIHDEVAQQLYFDNAVLRVGGVPVAWVPRMRLPDPSVSRAAGLMVPEIRQTDRLGTGIRLPYFLPLGPSRDLRLTPYLSPETRTLELIYRQAWMRGDLRIAGAFTDDTLRPNGTRSYVFADVAVALAGNWRVDGQLRSASDRAYLIDYDYSDVDRLDSFLRLSRVREDDRLSFGVTVVESLREGDVNAELPTILPRLSYERVLRPAGLPGALTFTAGADAALRRSNADVVGRDTLRVGGGVDWTAGGVLAGGLLAEVSAGVTVNGYAIENDSAFPAHVLRSRSYGRAELRWPFSRRGTTGIVQVIEPIVSLSWSEVTGDAVPNEDSQVVELDEVNLLGLTRFPGDDARETGFRGALALNYAILAPGGREANLTFGRLFRETPDARLASGTGLDGTHSDWLLTAGIDLPSGFSFDARGLFDESLDFSRAEARLAWRNRRTDLAATYVELARAPDEGRPDAAAEWTLDAAYRITDIWSVSGEARYDLLSNAPLRAGLGVEYSNECVTVGLSASRRFTSSTTLEPETNYGLSIALNGFSAGRSAAPVRRTCRN</sequence>
<dbReference type="Proteomes" id="UP000193900">
    <property type="component" value="Unassembled WGS sequence"/>
</dbReference>
<dbReference type="PANTHER" id="PTHR30189">
    <property type="entry name" value="LPS-ASSEMBLY PROTEIN"/>
    <property type="match status" value="1"/>
</dbReference>
<keyword evidence="1" id="KW-0732">Signal</keyword>
<dbReference type="InterPro" id="IPR050218">
    <property type="entry name" value="LptD"/>
</dbReference>
<evidence type="ECO:0000256" key="1">
    <source>
        <dbReference type="HAMAP-Rule" id="MF_01411"/>
    </source>
</evidence>
<dbReference type="InterPro" id="IPR020889">
    <property type="entry name" value="LipoPS_assembly_LptD"/>
</dbReference>
<proteinExistence type="inferred from homology"/>
<evidence type="ECO:0000259" key="2">
    <source>
        <dbReference type="Pfam" id="PF04453"/>
    </source>
</evidence>
<comment type="function">
    <text evidence="1">Involved in the assembly of lipopolysaccharide (LPS) at the surface of the outer membrane.</text>
</comment>
<dbReference type="OrthoDB" id="9760225at2"/>
<dbReference type="PANTHER" id="PTHR30189:SF1">
    <property type="entry name" value="LPS-ASSEMBLY PROTEIN LPTD"/>
    <property type="match status" value="1"/>
</dbReference>
<dbReference type="Pfam" id="PF04453">
    <property type="entry name" value="LptD"/>
    <property type="match status" value="1"/>
</dbReference>
<keyword evidence="4" id="KW-1185">Reference proteome</keyword>
<dbReference type="InterPro" id="IPR007543">
    <property type="entry name" value="LptD_C"/>
</dbReference>
<evidence type="ECO:0000313" key="3">
    <source>
        <dbReference type="EMBL" id="SLN18185.1"/>
    </source>
</evidence>
<organism evidence="3 4">
    <name type="scientific">Roseisalinus antarcticus</name>
    <dbReference type="NCBI Taxonomy" id="254357"/>
    <lineage>
        <taxon>Bacteria</taxon>
        <taxon>Pseudomonadati</taxon>
        <taxon>Pseudomonadota</taxon>
        <taxon>Alphaproteobacteria</taxon>
        <taxon>Rhodobacterales</taxon>
        <taxon>Roseobacteraceae</taxon>
        <taxon>Roseisalinus</taxon>
    </lineage>
</organism>
<gene>
    <name evidence="1 3" type="primary">lptD</name>
    <name evidence="3" type="ORF">ROA7023_00377</name>
</gene>
<protein>
    <recommendedName>
        <fullName evidence="1">LPS-assembly protein LptD</fullName>
    </recommendedName>
</protein>
<keyword evidence="1" id="KW-0472">Membrane</keyword>
<dbReference type="GO" id="GO:0009279">
    <property type="term" value="C:cell outer membrane"/>
    <property type="evidence" value="ECO:0007669"/>
    <property type="project" value="UniProtKB-SubCell"/>
</dbReference>
<dbReference type="GO" id="GO:0043165">
    <property type="term" value="P:Gram-negative-bacterium-type cell outer membrane assembly"/>
    <property type="evidence" value="ECO:0007669"/>
    <property type="project" value="UniProtKB-UniRule"/>
</dbReference>
<feature type="domain" description="LptD C-terminal" evidence="2">
    <location>
        <begin position="263"/>
        <end position="624"/>
    </location>
</feature>
<name>A0A1Y5RI76_9RHOB</name>
<keyword evidence="1" id="KW-0998">Cell outer membrane</keyword>
<dbReference type="EMBL" id="FWFZ01000001">
    <property type="protein sequence ID" value="SLN18185.1"/>
    <property type="molecule type" value="Genomic_DNA"/>
</dbReference>
<comment type="subcellular location">
    <subcellularLocation>
        <location evidence="1">Cell outer membrane</location>
    </subcellularLocation>
</comment>
<dbReference type="GO" id="GO:1990351">
    <property type="term" value="C:transporter complex"/>
    <property type="evidence" value="ECO:0007669"/>
    <property type="project" value="TreeGrafter"/>
</dbReference>
<comment type="caution">
    <text evidence="1">Lacks conserved residue(s) required for the propagation of feature annotation.</text>
</comment>
<dbReference type="GO" id="GO:0015920">
    <property type="term" value="P:lipopolysaccharide transport"/>
    <property type="evidence" value="ECO:0007669"/>
    <property type="project" value="InterPro"/>
</dbReference>
<feature type="signal peptide" evidence="1">
    <location>
        <begin position="1"/>
        <end position="17"/>
    </location>
</feature>